<dbReference type="AlphaFoldDB" id="A0A8J5X0L1"/>
<dbReference type="Proteomes" id="UP000729402">
    <property type="component" value="Unassembled WGS sequence"/>
</dbReference>
<keyword evidence="2" id="KW-1185">Reference proteome</keyword>
<comment type="caution">
    <text evidence="1">The sequence shown here is derived from an EMBL/GenBank/DDBJ whole genome shotgun (WGS) entry which is preliminary data.</text>
</comment>
<proteinExistence type="predicted"/>
<protein>
    <submittedName>
        <fullName evidence="1">Uncharacterized protein</fullName>
    </submittedName>
</protein>
<dbReference type="EMBL" id="JAAALK010000012">
    <property type="protein sequence ID" value="KAG8100958.1"/>
    <property type="molecule type" value="Genomic_DNA"/>
</dbReference>
<evidence type="ECO:0000313" key="1">
    <source>
        <dbReference type="EMBL" id="KAG8100958.1"/>
    </source>
</evidence>
<reference evidence="1" key="2">
    <citation type="submission" date="2021-02" db="EMBL/GenBank/DDBJ databases">
        <authorList>
            <person name="Kimball J.A."/>
            <person name="Haas M.W."/>
            <person name="Macchietto M."/>
            <person name="Kono T."/>
            <person name="Duquette J."/>
            <person name="Shao M."/>
        </authorList>
    </citation>
    <scope>NUCLEOTIDE SEQUENCE</scope>
    <source>
        <tissue evidence="1">Fresh leaf tissue</tissue>
    </source>
</reference>
<organism evidence="1 2">
    <name type="scientific">Zizania palustris</name>
    <name type="common">Northern wild rice</name>
    <dbReference type="NCBI Taxonomy" id="103762"/>
    <lineage>
        <taxon>Eukaryota</taxon>
        <taxon>Viridiplantae</taxon>
        <taxon>Streptophyta</taxon>
        <taxon>Embryophyta</taxon>
        <taxon>Tracheophyta</taxon>
        <taxon>Spermatophyta</taxon>
        <taxon>Magnoliopsida</taxon>
        <taxon>Liliopsida</taxon>
        <taxon>Poales</taxon>
        <taxon>Poaceae</taxon>
        <taxon>BOP clade</taxon>
        <taxon>Oryzoideae</taxon>
        <taxon>Oryzeae</taxon>
        <taxon>Zizaniinae</taxon>
        <taxon>Zizania</taxon>
    </lineage>
</organism>
<reference evidence="1" key="1">
    <citation type="journal article" date="2021" name="bioRxiv">
        <title>Whole Genome Assembly and Annotation of Northern Wild Rice, Zizania palustris L., Supports a Whole Genome Duplication in the Zizania Genus.</title>
        <authorList>
            <person name="Haas M."/>
            <person name="Kono T."/>
            <person name="Macchietto M."/>
            <person name="Millas R."/>
            <person name="McGilp L."/>
            <person name="Shao M."/>
            <person name="Duquette J."/>
            <person name="Hirsch C.N."/>
            <person name="Kimball J."/>
        </authorList>
    </citation>
    <scope>NUCLEOTIDE SEQUENCE</scope>
    <source>
        <tissue evidence="1">Fresh leaf tissue</tissue>
    </source>
</reference>
<name>A0A8J5X0L1_ZIZPA</name>
<evidence type="ECO:0000313" key="2">
    <source>
        <dbReference type="Proteomes" id="UP000729402"/>
    </source>
</evidence>
<accession>A0A8J5X0L1</accession>
<sequence length="70" mass="8005">MEMEMDRIQGSEEVCLLFFAKKKKIILSRMEIERIQGLEEDMITAGMDTTVISVEWAKEAARGAGPCRWP</sequence>
<gene>
    <name evidence="1" type="ORF">GUJ93_ZPchr0297g40546</name>
</gene>